<sequence>MTSCYRQMNLWWALRQEGTANTTAHLIPDAPREESKSGVEMTDSYESQIEDERKYSVDNATTLAPSQNDSAPTLIPSSQNKSSQHLHTFKLPWTEYWASTRTSEHDQLGFQLCIRGSFGGLCILILLVLVVVFIVTASYFSDKRLQKGVSTTSVDVAPYPICQLQTAADLNVMDFLLRTIFFFFFRDFAVNIIALIKKKKKRFFACSAYYWEINQIETQLTNWFGNKTSDLWDFNTLEVHDERPTFYHIESKLPLSLVVIRGTFEQADYMQDVSLYSEVAILQMASFIVPLNNILPVGFIRDFVYYAAIPDGIIDSKARNYFDKPVYAFVSGLEQNLSTMNKNRTIFLVGHSGGIAEIVGAKLADNGYSNVYSIGLSSPGTIYASEKFGFSVEGLDKTSLSILPRRDPVSMVDMHGGLTSYIECDAANTVSCHSSVRSFCEMYRSCGKSSVRNVTFVECVCGVMTEGSNEYSSQKPWNTCMGF</sequence>
<name>X6NWV5_RETFI</name>
<evidence type="ECO:0000313" key="4">
    <source>
        <dbReference type="Proteomes" id="UP000023152"/>
    </source>
</evidence>
<keyword evidence="2" id="KW-0812">Transmembrane</keyword>
<dbReference type="AlphaFoldDB" id="X6NWV5"/>
<dbReference type="EMBL" id="ASPP01005465">
    <property type="protein sequence ID" value="ETO30451.1"/>
    <property type="molecule type" value="Genomic_DNA"/>
</dbReference>
<comment type="caution">
    <text evidence="3">The sequence shown here is derived from an EMBL/GenBank/DDBJ whole genome shotgun (WGS) entry which is preliminary data.</text>
</comment>
<dbReference type="Proteomes" id="UP000023152">
    <property type="component" value="Unassembled WGS sequence"/>
</dbReference>
<gene>
    <name evidence="3" type="ORF">RFI_06672</name>
</gene>
<feature type="region of interest" description="Disordered" evidence="1">
    <location>
        <begin position="23"/>
        <end position="44"/>
    </location>
</feature>
<keyword evidence="2" id="KW-0472">Membrane</keyword>
<keyword evidence="4" id="KW-1185">Reference proteome</keyword>
<keyword evidence="2" id="KW-1133">Transmembrane helix</keyword>
<organism evidence="3 4">
    <name type="scientific">Reticulomyxa filosa</name>
    <dbReference type="NCBI Taxonomy" id="46433"/>
    <lineage>
        <taxon>Eukaryota</taxon>
        <taxon>Sar</taxon>
        <taxon>Rhizaria</taxon>
        <taxon>Retaria</taxon>
        <taxon>Foraminifera</taxon>
        <taxon>Monothalamids</taxon>
        <taxon>Reticulomyxidae</taxon>
        <taxon>Reticulomyxa</taxon>
    </lineage>
</organism>
<protein>
    <recommendedName>
        <fullName evidence="5">Fungal lipase-like domain-containing protein</fullName>
    </recommendedName>
</protein>
<dbReference type="SUPFAM" id="SSF53474">
    <property type="entry name" value="alpha/beta-Hydrolases"/>
    <property type="match status" value="1"/>
</dbReference>
<reference evidence="3 4" key="1">
    <citation type="journal article" date="2013" name="Curr. Biol.">
        <title>The Genome of the Foraminiferan Reticulomyxa filosa.</title>
        <authorList>
            <person name="Glockner G."/>
            <person name="Hulsmann N."/>
            <person name="Schleicher M."/>
            <person name="Noegel A.A."/>
            <person name="Eichinger L."/>
            <person name="Gallinger C."/>
            <person name="Pawlowski J."/>
            <person name="Sierra R."/>
            <person name="Euteneuer U."/>
            <person name="Pillet L."/>
            <person name="Moustafa A."/>
            <person name="Platzer M."/>
            <person name="Groth M."/>
            <person name="Szafranski K."/>
            <person name="Schliwa M."/>
        </authorList>
    </citation>
    <scope>NUCLEOTIDE SEQUENCE [LARGE SCALE GENOMIC DNA]</scope>
</reference>
<dbReference type="CDD" id="cd00741">
    <property type="entry name" value="Lipase"/>
    <property type="match status" value="1"/>
</dbReference>
<evidence type="ECO:0000313" key="3">
    <source>
        <dbReference type="EMBL" id="ETO30451.1"/>
    </source>
</evidence>
<evidence type="ECO:0000256" key="2">
    <source>
        <dbReference type="SAM" id="Phobius"/>
    </source>
</evidence>
<proteinExistence type="predicted"/>
<dbReference type="Gene3D" id="3.40.50.1820">
    <property type="entry name" value="alpha/beta hydrolase"/>
    <property type="match status" value="1"/>
</dbReference>
<evidence type="ECO:0008006" key="5">
    <source>
        <dbReference type="Google" id="ProtNLM"/>
    </source>
</evidence>
<dbReference type="InterPro" id="IPR029058">
    <property type="entry name" value="AB_hydrolase_fold"/>
</dbReference>
<feature type="transmembrane region" description="Helical" evidence="2">
    <location>
        <begin position="175"/>
        <end position="196"/>
    </location>
</feature>
<accession>X6NWV5</accession>
<feature type="transmembrane region" description="Helical" evidence="2">
    <location>
        <begin position="118"/>
        <end position="140"/>
    </location>
</feature>
<dbReference type="OrthoDB" id="58570at2759"/>
<evidence type="ECO:0000256" key="1">
    <source>
        <dbReference type="SAM" id="MobiDB-lite"/>
    </source>
</evidence>